<evidence type="ECO:0000313" key="2">
    <source>
        <dbReference type="EMBL" id="VFJ43624.1"/>
    </source>
</evidence>
<gene>
    <name evidence="3" type="ORF">BECKDK2373B_GA0170837_101825</name>
    <name evidence="2" type="ORF">BECKDK2373C_GA0170839_100613</name>
</gene>
<organism evidence="2">
    <name type="scientific">Candidatus Kentrum sp. DK</name>
    <dbReference type="NCBI Taxonomy" id="2126562"/>
    <lineage>
        <taxon>Bacteria</taxon>
        <taxon>Pseudomonadati</taxon>
        <taxon>Pseudomonadota</taxon>
        <taxon>Gammaproteobacteria</taxon>
        <taxon>Candidatus Kentrum</taxon>
    </lineage>
</organism>
<reference evidence="2" key="1">
    <citation type="submission" date="2019-02" db="EMBL/GenBank/DDBJ databases">
        <authorList>
            <person name="Gruber-Vodicka R. H."/>
            <person name="Seah K. B. B."/>
        </authorList>
    </citation>
    <scope>NUCLEOTIDE SEQUENCE</scope>
    <source>
        <strain evidence="2">BECK_DK161</strain>
        <strain evidence="3">BECK_DK47</strain>
    </source>
</reference>
<keyword evidence="1" id="KW-0472">Membrane</keyword>
<dbReference type="AlphaFoldDB" id="A0A450RWY4"/>
<keyword evidence="1" id="KW-1133">Transmembrane helix</keyword>
<keyword evidence="1" id="KW-0812">Transmembrane</keyword>
<proteinExistence type="predicted"/>
<name>A0A450RWY4_9GAMM</name>
<protein>
    <submittedName>
        <fullName evidence="2">Uncharacterized protein</fullName>
    </submittedName>
</protein>
<dbReference type="EMBL" id="CAADEX010000018">
    <property type="protein sequence ID" value="VFJ47721.1"/>
    <property type="molecule type" value="Genomic_DNA"/>
</dbReference>
<evidence type="ECO:0000313" key="3">
    <source>
        <dbReference type="EMBL" id="VFJ47721.1"/>
    </source>
</evidence>
<accession>A0A450RWY4</accession>
<sequence>MLSGRPNPWLKAALMLWCLGELPARWILIWFQGILYCLHTLWTVLTGNNIK</sequence>
<evidence type="ECO:0000256" key="1">
    <source>
        <dbReference type="SAM" id="Phobius"/>
    </source>
</evidence>
<dbReference type="EMBL" id="CAADEY010000006">
    <property type="protein sequence ID" value="VFJ43624.1"/>
    <property type="molecule type" value="Genomic_DNA"/>
</dbReference>
<feature type="transmembrane region" description="Helical" evidence="1">
    <location>
        <begin position="24"/>
        <end position="45"/>
    </location>
</feature>